<reference evidence="2 3" key="1">
    <citation type="submission" date="2023-02" db="EMBL/GenBank/DDBJ databases">
        <title>Description and genomic characterization of Microbulbifer bruguierae sp. nov., isolated from the sediment of mangrove plant Bruguiera sexangula.</title>
        <authorList>
            <person name="Long M."/>
        </authorList>
    </citation>
    <scope>NUCLEOTIDE SEQUENCE [LARGE SCALE GENOMIC DNA]</scope>
    <source>
        <strain evidence="2 3">H12</strain>
    </source>
</reference>
<feature type="transmembrane region" description="Helical" evidence="1">
    <location>
        <begin position="67"/>
        <end position="84"/>
    </location>
</feature>
<organism evidence="2 3">
    <name type="scientific">Microbulbifer bruguierae</name>
    <dbReference type="NCBI Taxonomy" id="3029061"/>
    <lineage>
        <taxon>Bacteria</taxon>
        <taxon>Pseudomonadati</taxon>
        <taxon>Pseudomonadota</taxon>
        <taxon>Gammaproteobacteria</taxon>
        <taxon>Cellvibrionales</taxon>
        <taxon>Microbulbiferaceae</taxon>
        <taxon>Microbulbifer</taxon>
    </lineage>
</organism>
<dbReference type="RefSeq" id="WP_280320496.1">
    <property type="nucleotide sequence ID" value="NZ_CP118605.1"/>
</dbReference>
<keyword evidence="1" id="KW-1133">Transmembrane helix</keyword>
<protein>
    <submittedName>
        <fullName evidence="2">Uncharacterized protein</fullName>
    </submittedName>
</protein>
<name>A0ABY8NF15_9GAMM</name>
<keyword evidence="1" id="KW-0812">Transmembrane</keyword>
<evidence type="ECO:0000256" key="1">
    <source>
        <dbReference type="SAM" id="Phobius"/>
    </source>
</evidence>
<evidence type="ECO:0000313" key="3">
    <source>
        <dbReference type="Proteomes" id="UP001236500"/>
    </source>
</evidence>
<keyword evidence="3" id="KW-1185">Reference proteome</keyword>
<feature type="transmembrane region" description="Helical" evidence="1">
    <location>
        <begin position="96"/>
        <end position="112"/>
    </location>
</feature>
<sequence length="124" mass="14094">MSLANLGAKIVQYIILLAFFAAYLYCSSFLSEIGFSEDIFSYIILSLILIWTLIAKKDRLPKEGKTLFIIQITSLMIYCSFAVVNDYFIDNFERTFFVKALVFAPALFYMLYKANTGGSNEAES</sequence>
<gene>
    <name evidence="2" type="ORF">PVT68_18210</name>
</gene>
<accession>A0ABY8NF15</accession>
<proteinExistence type="predicted"/>
<dbReference type="EMBL" id="CP118605">
    <property type="protein sequence ID" value="WGL16672.1"/>
    <property type="molecule type" value="Genomic_DNA"/>
</dbReference>
<keyword evidence="1" id="KW-0472">Membrane</keyword>
<dbReference type="Proteomes" id="UP001236500">
    <property type="component" value="Chromosome"/>
</dbReference>
<feature type="transmembrane region" description="Helical" evidence="1">
    <location>
        <begin position="39"/>
        <end position="55"/>
    </location>
</feature>
<feature type="transmembrane region" description="Helical" evidence="1">
    <location>
        <begin position="12"/>
        <end position="33"/>
    </location>
</feature>
<evidence type="ECO:0000313" key="2">
    <source>
        <dbReference type="EMBL" id="WGL16672.1"/>
    </source>
</evidence>